<dbReference type="InterPro" id="IPR020845">
    <property type="entry name" value="AMP-binding_CS"/>
</dbReference>
<dbReference type="PANTHER" id="PTHR24096">
    <property type="entry name" value="LONG-CHAIN-FATTY-ACID--COA LIGASE"/>
    <property type="match status" value="1"/>
</dbReference>
<sequence>QALSFAAFLTSRGFVVGDRVTAALPNCVEWPVLHLGTWAAGGAVVGSSAAFKLHETVYQLRDSGSAVVVVSEELLDIFVEAAKECLVVKTIICVRSSNKPLPDGIIDFEQAIQQKPLQQIVPVMLETVCMVYYTSGTSGQPKGVIHTHKTFLCLVETMLIHWDSEIYPVLSGDRVDWYEENQIISSSCYHILGFALLNEFLLKGSTSVLMKSFDGDVYLEVVEKFKPRFLIVAPPGFAFLAKDPKGTAASLSSVQMVMCTTAPLSVEVSDEFLRCHPNVKYIVQAYGMTETGAAHLPLLLEEGVNASGGVVAAMYEQKIIDPSTLQPCKQRQRGEVCMRGVAQTVGYLNKPEATKELIDEDGWVHTGDIGYIDERGFLFIVDRLKELIKVNYMNQTLQVPPAELEGLLLSNNRIKDVAIVGIPDFVKGELVRAYVVKNDETLSENEVEGLVAGKLAEFKRITGGVVFVDVIPRNGTGKILRRALRE</sequence>
<dbReference type="InterPro" id="IPR042099">
    <property type="entry name" value="ANL_N_sf"/>
</dbReference>
<accession>A0AAN5CLM9</accession>
<name>A0AAN5CLM9_9BILA</name>
<dbReference type="PROSITE" id="PS00455">
    <property type="entry name" value="AMP_BINDING"/>
    <property type="match status" value="1"/>
</dbReference>
<dbReference type="SUPFAM" id="SSF56801">
    <property type="entry name" value="Acetyl-CoA synthetase-like"/>
    <property type="match status" value="1"/>
</dbReference>
<feature type="non-terminal residue" evidence="7">
    <location>
        <position position="486"/>
    </location>
</feature>
<dbReference type="Pfam" id="PF00501">
    <property type="entry name" value="AMP-binding"/>
    <property type="match status" value="1"/>
</dbReference>
<keyword evidence="4" id="KW-0576">Peroxisome</keyword>
<evidence type="ECO:0000313" key="7">
    <source>
        <dbReference type="EMBL" id="GMR46657.1"/>
    </source>
</evidence>
<dbReference type="InterPro" id="IPR045851">
    <property type="entry name" value="AMP-bd_C_sf"/>
</dbReference>
<gene>
    <name evidence="7" type="ORF">PMAYCL1PPCAC_16852</name>
</gene>
<dbReference type="GO" id="GO:0005777">
    <property type="term" value="C:peroxisome"/>
    <property type="evidence" value="ECO:0007669"/>
    <property type="project" value="UniProtKB-SubCell"/>
</dbReference>
<dbReference type="Gene3D" id="3.40.50.12780">
    <property type="entry name" value="N-terminal domain of ligase-like"/>
    <property type="match status" value="1"/>
</dbReference>
<dbReference type="InterPro" id="IPR000873">
    <property type="entry name" value="AMP-dep_synth/lig_dom"/>
</dbReference>
<evidence type="ECO:0008006" key="9">
    <source>
        <dbReference type="Google" id="ProtNLM"/>
    </source>
</evidence>
<comment type="subcellular location">
    <subcellularLocation>
        <location evidence="1">Peroxisome</location>
    </subcellularLocation>
</comment>
<dbReference type="PANTHER" id="PTHR24096:SF149">
    <property type="entry name" value="AMP-BINDING DOMAIN-CONTAINING PROTEIN-RELATED"/>
    <property type="match status" value="1"/>
</dbReference>
<dbReference type="GO" id="GO:0016405">
    <property type="term" value="F:CoA-ligase activity"/>
    <property type="evidence" value="ECO:0007669"/>
    <property type="project" value="TreeGrafter"/>
</dbReference>
<keyword evidence="3" id="KW-0436">Ligase</keyword>
<evidence type="ECO:0000256" key="2">
    <source>
        <dbReference type="ARBA" id="ARBA00006432"/>
    </source>
</evidence>
<evidence type="ECO:0000256" key="3">
    <source>
        <dbReference type="ARBA" id="ARBA00022598"/>
    </source>
</evidence>
<dbReference type="Pfam" id="PF13193">
    <property type="entry name" value="AMP-binding_C"/>
    <property type="match status" value="1"/>
</dbReference>
<evidence type="ECO:0000256" key="4">
    <source>
        <dbReference type="ARBA" id="ARBA00023140"/>
    </source>
</evidence>
<evidence type="ECO:0000256" key="1">
    <source>
        <dbReference type="ARBA" id="ARBA00004275"/>
    </source>
</evidence>
<dbReference type="AlphaFoldDB" id="A0AAN5CLM9"/>
<dbReference type="InterPro" id="IPR025110">
    <property type="entry name" value="AMP-bd_C"/>
</dbReference>
<dbReference type="Gene3D" id="3.30.300.30">
    <property type="match status" value="1"/>
</dbReference>
<comment type="caution">
    <text evidence="7">The sequence shown here is derived from an EMBL/GenBank/DDBJ whole genome shotgun (WGS) entry which is preliminary data.</text>
</comment>
<evidence type="ECO:0000259" key="5">
    <source>
        <dbReference type="Pfam" id="PF00501"/>
    </source>
</evidence>
<feature type="domain" description="AMP-binding enzyme C-terminal" evidence="6">
    <location>
        <begin position="403"/>
        <end position="478"/>
    </location>
</feature>
<comment type="similarity">
    <text evidence="2">Belongs to the ATP-dependent AMP-binding enzyme family.</text>
</comment>
<evidence type="ECO:0000313" key="8">
    <source>
        <dbReference type="Proteomes" id="UP001328107"/>
    </source>
</evidence>
<evidence type="ECO:0000259" key="6">
    <source>
        <dbReference type="Pfam" id="PF13193"/>
    </source>
</evidence>
<feature type="non-terminal residue" evidence="7">
    <location>
        <position position="1"/>
    </location>
</feature>
<dbReference type="Proteomes" id="UP001328107">
    <property type="component" value="Unassembled WGS sequence"/>
</dbReference>
<dbReference type="EMBL" id="BTRK01000004">
    <property type="protein sequence ID" value="GMR46657.1"/>
    <property type="molecule type" value="Genomic_DNA"/>
</dbReference>
<feature type="domain" description="AMP-dependent synthetase/ligase" evidence="5">
    <location>
        <begin position="2"/>
        <end position="348"/>
    </location>
</feature>
<proteinExistence type="inferred from homology"/>
<reference evidence="8" key="1">
    <citation type="submission" date="2022-10" db="EMBL/GenBank/DDBJ databases">
        <title>Genome assembly of Pristionchus species.</title>
        <authorList>
            <person name="Yoshida K."/>
            <person name="Sommer R.J."/>
        </authorList>
    </citation>
    <scope>NUCLEOTIDE SEQUENCE [LARGE SCALE GENOMIC DNA]</scope>
    <source>
        <strain evidence="8">RS5460</strain>
    </source>
</reference>
<protein>
    <recommendedName>
        <fullName evidence="9">AMP-binding protein</fullName>
    </recommendedName>
</protein>
<organism evidence="7 8">
    <name type="scientific">Pristionchus mayeri</name>
    <dbReference type="NCBI Taxonomy" id="1317129"/>
    <lineage>
        <taxon>Eukaryota</taxon>
        <taxon>Metazoa</taxon>
        <taxon>Ecdysozoa</taxon>
        <taxon>Nematoda</taxon>
        <taxon>Chromadorea</taxon>
        <taxon>Rhabditida</taxon>
        <taxon>Rhabditina</taxon>
        <taxon>Diplogasteromorpha</taxon>
        <taxon>Diplogasteroidea</taxon>
        <taxon>Neodiplogasteridae</taxon>
        <taxon>Pristionchus</taxon>
    </lineage>
</organism>
<keyword evidence="8" id="KW-1185">Reference proteome</keyword>